<evidence type="ECO:0000313" key="1">
    <source>
        <dbReference type="EMBL" id="PAA82534.1"/>
    </source>
</evidence>
<keyword evidence="2" id="KW-1185">Reference proteome</keyword>
<evidence type="ECO:0000313" key="2">
    <source>
        <dbReference type="Proteomes" id="UP000215902"/>
    </source>
</evidence>
<dbReference type="Pfam" id="PF10294">
    <property type="entry name" value="Methyltransf_16"/>
    <property type="match status" value="1"/>
</dbReference>
<dbReference type="InterPro" id="IPR029063">
    <property type="entry name" value="SAM-dependent_MTases_sf"/>
</dbReference>
<accession>A0A267GAY6</accession>
<protein>
    <submittedName>
        <fullName evidence="1">Uncharacterized protein</fullName>
    </submittedName>
</protein>
<dbReference type="PANTHER" id="PTHR14614:SF109">
    <property type="entry name" value="RIBOSOMAL LYSINE N-METHYLTRANSFERASE 5"/>
    <property type="match status" value="1"/>
</dbReference>
<dbReference type="EMBL" id="NIVC01000464">
    <property type="protein sequence ID" value="PAA82534.1"/>
    <property type="molecule type" value="Genomic_DNA"/>
</dbReference>
<sequence>MDLLIETVDGYSLTLSQTGLSSGIGGVAWDCGLVLSRLLLVPEFTDRIRAAVMARAVPQPGSESFSSMTALELGSGTGLVGMQLAMLGCKSILTDLPGVIPQLAVNLAQNAHMLDNCSVVADVYVWGQPPPLHHFPVHLLVMSDCLYQFEYVELLSGSLRDIFCKEGQSPLILHAYEDRNPDVWSEFLDRVGDFLAWEKVKLSDYLDEGELPPDVCVVLMYRKDSIA</sequence>
<dbReference type="SUPFAM" id="SSF53335">
    <property type="entry name" value="S-adenosyl-L-methionine-dependent methyltransferases"/>
    <property type="match status" value="1"/>
</dbReference>
<dbReference type="InterPro" id="IPR019410">
    <property type="entry name" value="Methyltransf_16"/>
</dbReference>
<dbReference type="OrthoDB" id="413520at2759"/>
<dbReference type="Proteomes" id="UP000215902">
    <property type="component" value="Unassembled WGS sequence"/>
</dbReference>
<comment type="caution">
    <text evidence="1">The sequence shown here is derived from an EMBL/GenBank/DDBJ whole genome shotgun (WGS) entry which is preliminary data.</text>
</comment>
<reference evidence="1 2" key="1">
    <citation type="submission" date="2017-06" db="EMBL/GenBank/DDBJ databases">
        <title>A platform for efficient transgenesis in Macrostomum lignano, a flatworm model organism for stem cell research.</title>
        <authorList>
            <person name="Berezikov E."/>
        </authorList>
    </citation>
    <scope>NUCLEOTIDE SEQUENCE [LARGE SCALE GENOMIC DNA]</scope>
    <source>
        <strain evidence="1">DV1</strain>
        <tissue evidence="1">Whole organism</tissue>
    </source>
</reference>
<dbReference type="Gene3D" id="3.40.50.150">
    <property type="entry name" value="Vaccinia Virus protein VP39"/>
    <property type="match status" value="1"/>
</dbReference>
<gene>
    <name evidence="1" type="ORF">BOX15_Mlig010652g3</name>
</gene>
<dbReference type="STRING" id="282301.A0A267GAY6"/>
<proteinExistence type="predicted"/>
<name>A0A267GAY6_9PLAT</name>
<dbReference type="PANTHER" id="PTHR14614">
    <property type="entry name" value="HEPATOCELLULAR CARCINOMA-ASSOCIATED ANTIGEN"/>
    <property type="match status" value="1"/>
</dbReference>
<organism evidence="1 2">
    <name type="scientific">Macrostomum lignano</name>
    <dbReference type="NCBI Taxonomy" id="282301"/>
    <lineage>
        <taxon>Eukaryota</taxon>
        <taxon>Metazoa</taxon>
        <taxon>Spiralia</taxon>
        <taxon>Lophotrochozoa</taxon>
        <taxon>Platyhelminthes</taxon>
        <taxon>Rhabditophora</taxon>
        <taxon>Macrostomorpha</taxon>
        <taxon>Macrostomida</taxon>
        <taxon>Macrostomidae</taxon>
        <taxon>Macrostomum</taxon>
    </lineage>
</organism>
<dbReference type="AlphaFoldDB" id="A0A267GAY6"/>